<keyword evidence="3" id="KW-0808">Transferase</keyword>
<dbReference type="Proteomes" id="UP000606494">
    <property type="component" value="Unassembled WGS sequence"/>
</dbReference>
<dbReference type="InterPro" id="IPR015422">
    <property type="entry name" value="PyrdxlP-dep_Trfase_small"/>
</dbReference>
<dbReference type="InterPro" id="IPR015421">
    <property type="entry name" value="PyrdxlP-dep_Trfase_major"/>
</dbReference>
<dbReference type="InterPro" id="IPR006234">
    <property type="entry name" value="O-succ-hSer_sulfhydrylase"/>
</dbReference>
<dbReference type="InterPro" id="IPR015424">
    <property type="entry name" value="PyrdxlP-dep_Trfase"/>
</dbReference>
<comment type="caution">
    <text evidence="5">The sequence shown here is derived from an EMBL/GenBank/DDBJ whole genome shotgun (WGS) entry which is preliminary data.</text>
</comment>
<gene>
    <name evidence="3" type="primary">metZ</name>
    <name evidence="5" type="ORF">H8B17_02975</name>
</gene>
<evidence type="ECO:0000256" key="4">
    <source>
        <dbReference type="RuleBase" id="RU362118"/>
    </source>
</evidence>
<keyword evidence="3" id="KW-0486">Methionine biosynthesis</keyword>
<evidence type="ECO:0000313" key="6">
    <source>
        <dbReference type="Proteomes" id="UP000606494"/>
    </source>
</evidence>
<dbReference type="InterPro" id="IPR000277">
    <property type="entry name" value="Cys/Met-Metab_PyrdxlP-dep_enz"/>
</dbReference>
<keyword evidence="3" id="KW-0028">Amino-acid biosynthesis</keyword>
<dbReference type="PIRSF" id="PIRSF001434">
    <property type="entry name" value="CGS"/>
    <property type="match status" value="1"/>
</dbReference>
<dbReference type="Gene3D" id="3.40.640.10">
    <property type="entry name" value="Type I PLP-dependent aspartate aminotransferase-like (Major domain)"/>
    <property type="match status" value="1"/>
</dbReference>
<comment type="pathway">
    <text evidence="3">Amino-acid biosynthesis; L-methionine biosynthesis via de novo pathway; L-homocysteine from O-succinyl-L-homoserine: step 1/1.</text>
</comment>
<dbReference type="Gene3D" id="3.90.1150.10">
    <property type="entry name" value="Aspartate Aminotransferase, domain 1"/>
    <property type="match status" value="1"/>
</dbReference>
<name>A0ABR7XZP8_9SPHI</name>
<organism evidence="5 6">
    <name type="scientific">Sphingobacterium arenae</name>
    <dbReference type="NCBI Taxonomy" id="1280598"/>
    <lineage>
        <taxon>Bacteria</taxon>
        <taxon>Pseudomonadati</taxon>
        <taxon>Bacteroidota</taxon>
        <taxon>Sphingobacteriia</taxon>
        <taxon>Sphingobacteriales</taxon>
        <taxon>Sphingobacteriaceae</taxon>
        <taxon>Sphingobacterium</taxon>
    </lineage>
</organism>
<reference evidence="5 6" key="1">
    <citation type="submission" date="2020-08" db="EMBL/GenBank/DDBJ databases">
        <title>Sphingobacterium sp. DN00404 isolated from aquaculture water.</title>
        <authorList>
            <person name="Zhang M."/>
        </authorList>
    </citation>
    <scope>NUCLEOTIDE SEQUENCE [LARGE SCALE GENOMIC DNA]</scope>
    <source>
        <strain evidence="5 6">KCTC 32294</strain>
    </source>
</reference>
<dbReference type="EC" id="2.5.1.-" evidence="3"/>
<sequence>MDKDQSKIIREQAPRSATREHSVPLYLTSSFIFDSAEQGRAVFAGEEEGTIYSRYSNPNTTEFINKVCIMEGAEDGLAFSSGMAAVFASFAGFVRSGDHIVSAGAIFGSTHQLFTELFPRWGITTSYVNAVNNEAWEKAIQPNTKIVFLESPSNPGLELADLEFLGGLKKRYPQIIFIIDNCFATPYLQKPLAYGFDLSLHSATKYMDGQGRVLGGVIVGKQDLIDELMFFIRHTGPAMSAFNAWTLSKSLDTLALRMDRHCSNALALAETLEKHPEIVQVKYPFLRSHPQHDLAKKQMKAGGGIVTFEVKGERERAFRFLDKLEMILYTSNLGDVRSIATHPASTTHAKLKEEERLSIGIMPGTVRISVGLEDKEDIIGDILQALEASKG</sequence>
<evidence type="ECO:0000256" key="2">
    <source>
        <dbReference type="ARBA" id="ARBA00022898"/>
    </source>
</evidence>
<feature type="modified residue" description="N6-(pyridoxal phosphate)lysine" evidence="3">
    <location>
        <position position="205"/>
    </location>
</feature>
<comment type="subunit">
    <text evidence="3">Homotetramer.</text>
</comment>
<keyword evidence="6" id="KW-1185">Reference proteome</keyword>
<evidence type="ECO:0000256" key="3">
    <source>
        <dbReference type="HAMAP-Rule" id="MF_02056"/>
    </source>
</evidence>
<dbReference type="EMBL" id="JACNYK010000001">
    <property type="protein sequence ID" value="MBD1424532.1"/>
    <property type="molecule type" value="Genomic_DNA"/>
</dbReference>
<evidence type="ECO:0000256" key="1">
    <source>
        <dbReference type="ARBA" id="ARBA00001933"/>
    </source>
</evidence>
<accession>A0ABR7XZP8</accession>
<keyword evidence="5" id="KW-0032">Aminotransferase</keyword>
<dbReference type="InterPro" id="IPR054542">
    <property type="entry name" value="Cys_met_metab_PP"/>
</dbReference>
<comment type="cofactor">
    <cofactor evidence="1 3 4">
        <name>pyridoxal 5'-phosphate</name>
        <dbReference type="ChEBI" id="CHEBI:597326"/>
    </cofactor>
</comment>
<dbReference type="RefSeq" id="WP_190307667.1">
    <property type="nucleotide sequence ID" value="NZ_JACNYK010000001.1"/>
</dbReference>
<comment type="function">
    <text evidence="3">Catalyzes the formation of L-homocysteine from O-succinyl-L-homoserine (OSHS) and hydrogen sulfide.</text>
</comment>
<dbReference type="CDD" id="cd00614">
    <property type="entry name" value="CGS_like"/>
    <property type="match status" value="1"/>
</dbReference>
<keyword evidence="2 3" id="KW-0663">Pyridoxal phosphate</keyword>
<comment type="similarity">
    <text evidence="3">Belongs to the trans-sulfuration enzymes family. MetZ subfamily.</text>
</comment>
<dbReference type="PANTHER" id="PTHR11808:SF80">
    <property type="entry name" value="CYSTATHIONINE GAMMA-LYASE"/>
    <property type="match status" value="1"/>
</dbReference>
<protein>
    <recommendedName>
        <fullName evidence="3">O-succinylhomoserine sulfhydrylase</fullName>
        <shortName evidence="3">OSH sulfhydrylase</shortName>
        <shortName evidence="3">OSHS sulfhydrylase</shortName>
        <ecNumber evidence="3">2.5.1.-</ecNumber>
    </recommendedName>
</protein>
<dbReference type="HAMAP" id="MF_02056">
    <property type="entry name" value="MetZ"/>
    <property type="match status" value="1"/>
</dbReference>
<evidence type="ECO:0000313" key="5">
    <source>
        <dbReference type="EMBL" id="MBD1424532.1"/>
    </source>
</evidence>
<dbReference type="Pfam" id="PF01053">
    <property type="entry name" value="Cys_Met_Meta_PP"/>
    <property type="match status" value="1"/>
</dbReference>
<proteinExistence type="inferred from homology"/>
<dbReference type="SUPFAM" id="SSF53383">
    <property type="entry name" value="PLP-dependent transferases"/>
    <property type="match status" value="1"/>
</dbReference>
<comment type="catalytic activity">
    <reaction evidence="3">
        <text>O-succinyl-L-homoserine + hydrogen sulfide = L-homocysteine + succinate</text>
        <dbReference type="Rhea" id="RHEA:27826"/>
        <dbReference type="ChEBI" id="CHEBI:29919"/>
        <dbReference type="ChEBI" id="CHEBI:30031"/>
        <dbReference type="ChEBI" id="CHEBI:57661"/>
        <dbReference type="ChEBI" id="CHEBI:58199"/>
    </reaction>
</comment>
<dbReference type="PROSITE" id="PS00868">
    <property type="entry name" value="CYS_MET_METAB_PP"/>
    <property type="match status" value="1"/>
</dbReference>
<dbReference type="GO" id="GO:0008483">
    <property type="term" value="F:transaminase activity"/>
    <property type="evidence" value="ECO:0007669"/>
    <property type="project" value="UniProtKB-KW"/>
</dbReference>
<dbReference type="PANTHER" id="PTHR11808">
    <property type="entry name" value="TRANS-SULFURATION ENZYME FAMILY MEMBER"/>
    <property type="match status" value="1"/>
</dbReference>